<dbReference type="GO" id="GO:0051537">
    <property type="term" value="F:2 iron, 2 sulfur cluster binding"/>
    <property type="evidence" value="ECO:0007669"/>
    <property type="project" value="EnsemblFungi"/>
</dbReference>
<dbReference type="GO" id="GO:0032958">
    <property type="term" value="P:inositol phosphate biosynthetic process"/>
    <property type="evidence" value="ECO:0007669"/>
    <property type="project" value="EnsemblFungi"/>
</dbReference>
<evidence type="ECO:0000256" key="9">
    <source>
        <dbReference type="ARBA" id="ARBA00022840"/>
    </source>
</evidence>
<dbReference type="Pfam" id="PF18086">
    <property type="entry name" value="PPIP5K2_N"/>
    <property type="match status" value="1"/>
</dbReference>
<dbReference type="FunFam" id="3.30.470.20:FF:000036">
    <property type="entry name" value="Inositol hexakisphosphate and diphosphoinositol-pentakisphosphate kinase"/>
    <property type="match status" value="1"/>
</dbReference>
<comment type="catalytic activity">
    <reaction evidence="11">
        <text>5-diphospho-1D-myo-inositol 1,2,3,4,6-pentakisphosphate + ATP + H(+) = 1,5-bis(diphospho)-1D-myo-inositol 2,3,4,6-tetrakisphosphate + ADP</text>
        <dbReference type="Rhea" id="RHEA:10276"/>
        <dbReference type="ChEBI" id="CHEBI:15378"/>
        <dbReference type="ChEBI" id="CHEBI:30616"/>
        <dbReference type="ChEBI" id="CHEBI:58628"/>
        <dbReference type="ChEBI" id="CHEBI:77983"/>
        <dbReference type="ChEBI" id="CHEBI:456216"/>
        <dbReference type="EC" id="2.7.4.24"/>
    </reaction>
    <physiologicalReaction direction="left-to-right" evidence="11">
        <dbReference type="Rhea" id="RHEA:10277"/>
    </physiologicalReaction>
</comment>
<dbReference type="InterPro" id="IPR040557">
    <property type="entry name" value="VIP1_N"/>
</dbReference>
<evidence type="ECO:0000256" key="11">
    <source>
        <dbReference type="ARBA" id="ARBA00033696"/>
    </source>
</evidence>
<keyword evidence="7 14" id="KW-0547">Nucleotide-binding</keyword>
<dbReference type="SUPFAM" id="SSF53254">
    <property type="entry name" value="Phosphoglycerate mutase-like"/>
    <property type="match status" value="1"/>
</dbReference>
<dbReference type="Pfam" id="PF08443">
    <property type="entry name" value="RimK"/>
    <property type="match status" value="1"/>
</dbReference>
<dbReference type="Gene3D" id="3.40.50.1240">
    <property type="entry name" value="Phosphoglycerate mutase-like"/>
    <property type="match status" value="1"/>
</dbReference>
<evidence type="ECO:0000256" key="7">
    <source>
        <dbReference type="ARBA" id="ARBA00022741"/>
    </source>
</evidence>
<feature type="compositionally biased region" description="Polar residues" evidence="15">
    <location>
        <begin position="767"/>
        <end position="776"/>
    </location>
</feature>
<dbReference type="InterPro" id="IPR013651">
    <property type="entry name" value="ATP-grasp_RimK-type"/>
</dbReference>
<evidence type="ECO:0000256" key="1">
    <source>
        <dbReference type="ARBA" id="ARBA00004245"/>
    </source>
</evidence>
<evidence type="ECO:0000256" key="14">
    <source>
        <dbReference type="RuleBase" id="RU365032"/>
    </source>
</evidence>
<feature type="region of interest" description="Disordered" evidence="15">
    <location>
        <begin position="745"/>
        <end position="776"/>
    </location>
</feature>
<comment type="function">
    <text evidence="14">Bifunctional inositol kinase that acts in concert with the IP6K kinases to synthesize the diphosphate group-containing inositol pyrophosphates diphosphoinositol pentakisphosphate, PP-InsP5, and bis-diphosphoinositol tetrakisphosphate, (PP)2-InsP4. PP-InsP5 and (PP)2-InsP4, also respectively called InsP7 and InsP8, may regulate a variety of cellular processes, including apoptosis, vesicle trafficking, cytoskeletal dynamics, and exocytosis. Phosphorylates inositol hexakisphosphate (InsP6).</text>
</comment>
<dbReference type="InterPro" id="IPR029033">
    <property type="entry name" value="His_PPase_superfam"/>
</dbReference>
<dbReference type="GO" id="GO:0051516">
    <property type="term" value="P:regulation of bipolar cell growth"/>
    <property type="evidence" value="ECO:0007669"/>
    <property type="project" value="EnsemblFungi"/>
</dbReference>
<accession>A0A371C950</accession>
<dbReference type="GO" id="GO:0030643">
    <property type="term" value="P:intracellular phosphate ion homeostasis"/>
    <property type="evidence" value="ECO:0007669"/>
    <property type="project" value="EnsemblFungi"/>
</dbReference>
<dbReference type="InterPro" id="IPR037446">
    <property type="entry name" value="His_Pase_VIP1"/>
</dbReference>
<protein>
    <recommendedName>
        <fullName evidence="13 14">Inositol hexakisphosphate and diphosphoinositol-pentakisphosphate kinase</fullName>
        <ecNumber evidence="3 14">2.7.4.24</ecNumber>
    </recommendedName>
</protein>
<dbReference type="GO" id="GO:0071545">
    <property type="term" value="P:inositol phosphate catabolic process"/>
    <property type="evidence" value="ECO:0007669"/>
    <property type="project" value="EnsemblFungi"/>
</dbReference>
<dbReference type="VEuPathDB" id="FungiDB:YALI0_B13464g"/>
<dbReference type="Proteomes" id="UP000256601">
    <property type="component" value="Unassembled WGS sequence"/>
</dbReference>
<evidence type="ECO:0000256" key="13">
    <source>
        <dbReference type="ARBA" id="ARBA00071668"/>
    </source>
</evidence>
<dbReference type="GO" id="GO:0052723">
    <property type="term" value="F:inositol hexakisphosphate 1-kinase activity"/>
    <property type="evidence" value="ECO:0007669"/>
    <property type="project" value="EnsemblFungi"/>
</dbReference>
<dbReference type="GO" id="GO:0006020">
    <property type="term" value="P:inositol metabolic process"/>
    <property type="evidence" value="ECO:0007669"/>
    <property type="project" value="TreeGrafter"/>
</dbReference>
<dbReference type="GO" id="GO:0052846">
    <property type="term" value="F:inositol-1,5-bisdiphosphate-2,3,4,6-tetrakisphosphate 1-diphosphatase activity"/>
    <property type="evidence" value="ECO:0007669"/>
    <property type="project" value="EnsemblFungi"/>
</dbReference>
<proteinExistence type="inferred from homology"/>
<dbReference type="GO" id="GO:0016887">
    <property type="term" value="F:ATP hydrolysis activity"/>
    <property type="evidence" value="ECO:0007669"/>
    <property type="project" value="EnsemblFungi"/>
</dbReference>
<dbReference type="SUPFAM" id="SSF56059">
    <property type="entry name" value="Glutathione synthetase ATP-binding domain-like"/>
    <property type="match status" value="1"/>
</dbReference>
<evidence type="ECO:0000256" key="4">
    <source>
        <dbReference type="ARBA" id="ARBA00022490"/>
    </source>
</evidence>
<evidence type="ECO:0000256" key="6">
    <source>
        <dbReference type="ARBA" id="ARBA00022679"/>
    </source>
</evidence>
<dbReference type="FunFam" id="3.40.50.11950:FF:000002">
    <property type="entry name" value="Inositol hexakisphosphate and diphosphoinositol-pentakisphosphate kinase"/>
    <property type="match status" value="1"/>
</dbReference>
<dbReference type="EMBL" id="KZ858973">
    <property type="protein sequence ID" value="RDW26825.1"/>
    <property type="molecule type" value="Genomic_DNA"/>
</dbReference>
<dbReference type="GO" id="GO:0033857">
    <property type="term" value="F:5-diphosphoinositol pentakisphosphate 1-kinase activity"/>
    <property type="evidence" value="ECO:0007669"/>
    <property type="project" value="EnsemblFungi"/>
</dbReference>
<evidence type="ECO:0000256" key="5">
    <source>
        <dbReference type="ARBA" id="ARBA00022553"/>
    </source>
</evidence>
<dbReference type="Gene3D" id="3.30.470.20">
    <property type="entry name" value="ATP-grasp fold, B domain"/>
    <property type="match status" value="1"/>
</dbReference>
<dbReference type="GO" id="GO:0005856">
    <property type="term" value="C:cytoskeleton"/>
    <property type="evidence" value="ECO:0007669"/>
    <property type="project" value="UniProtKB-SubCell"/>
</dbReference>
<evidence type="ECO:0000256" key="15">
    <source>
        <dbReference type="SAM" id="MobiDB-lite"/>
    </source>
</evidence>
<comment type="similarity">
    <text evidence="2 14">Belongs to the histidine acid phosphatase family. VIP1 subfamily.</text>
</comment>
<evidence type="ECO:0000259" key="16">
    <source>
        <dbReference type="Pfam" id="PF08443"/>
    </source>
</evidence>
<comment type="subcellular location">
    <subcellularLocation>
        <location evidence="1 14">Cytoplasm</location>
        <location evidence="1 14">Cytoskeleton</location>
    </subcellularLocation>
</comment>
<feature type="domain" description="ATP-grasp fold RimK-type" evidence="16">
    <location>
        <begin position="272"/>
        <end position="364"/>
    </location>
</feature>
<dbReference type="OrthoDB" id="18042at2759"/>
<evidence type="ECO:0000256" key="2">
    <source>
        <dbReference type="ARBA" id="ARBA00005609"/>
    </source>
</evidence>
<dbReference type="VEuPathDB" id="FungiDB:YALI1_B17927g"/>
<keyword evidence="5" id="KW-0597">Phosphoprotein</keyword>
<dbReference type="InterPro" id="IPR000560">
    <property type="entry name" value="His_Pase_clade-2"/>
</dbReference>
<dbReference type="GO" id="GO:0005524">
    <property type="term" value="F:ATP binding"/>
    <property type="evidence" value="ECO:0007669"/>
    <property type="project" value="UniProtKB-KW"/>
</dbReference>
<feature type="region of interest" description="Disordered" evidence="15">
    <location>
        <begin position="1"/>
        <end position="31"/>
    </location>
</feature>
<dbReference type="GO" id="GO:0052843">
    <property type="term" value="F:inositol-1-diphosphate-2,3,4,5,6-pentakisphosphate diphosphatase activity"/>
    <property type="evidence" value="ECO:0007669"/>
    <property type="project" value="EnsemblFungi"/>
</dbReference>
<evidence type="ECO:0000256" key="12">
    <source>
        <dbReference type="ARBA" id="ARBA00034629"/>
    </source>
</evidence>
<evidence type="ECO:0000256" key="3">
    <source>
        <dbReference type="ARBA" id="ARBA00012893"/>
    </source>
</evidence>
<name>A0A371C950_YARLL</name>
<dbReference type="GO" id="GO:0110162">
    <property type="term" value="P:regulation of mitotic spindle elongation (spindle phase three)"/>
    <property type="evidence" value="ECO:0007669"/>
    <property type="project" value="EnsemblFungi"/>
</dbReference>
<organism evidence="18 19">
    <name type="scientific">Yarrowia lipolytica</name>
    <name type="common">Candida lipolytica</name>
    <dbReference type="NCBI Taxonomy" id="4952"/>
    <lineage>
        <taxon>Eukaryota</taxon>
        <taxon>Fungi</taxon>
        <taxon>Dikarya</taxon>
        <taxon>Ascomycota</taxon>
        <taxon>Saccharomycotina</taxon>
        <taxon>Dipodascomycetes</taxon>
        <taxon>Dipodascales</taxon>
        <taxon>Dipodascales incertae sedis</taxon>
        <taxon>Yarrowia</taxon>
    </lineage>
</organism>
<dbReference type="EC" id="2.7.4.24" evidence="3 14"/>
<dbReference type="Gene3D" id="3.40.50.11950">
    <property type="match status" value="1"/>
</dbReference>
<evidence type="ECO:0000256" key="10">
    <source>
        <dbReference type="ARBA" id="ARBA00023212"/>
    </source>
</evidence>
<evidence type="ECO:0000256" key="8">
    <source>
        <dbReference type="ARBA" id="ARBA00022777"/>
    </source>
</evidence>
<sequence>MSEPSPTVSASAPASSYEPSDSSISTSSIKAAVEGRARRSSSFSSIRAASGTPDLSNLPKIGKIGVCAMDVKARSKPCRHILNRLLDTGEFETVVFGDKVILDEPIENWPTCDFLISFFSSGFPLEKAISYVKLRKPFLVNDLILQKVLWDRRIVLDLLDSANVQTPPRLICTRDGGAKADPDLAKKLAEHNVILTPQPKSECHMVDEDTVMVDGKTMTKPFVEKPVDGEDHNIYVYYPKSSGGGGRRLFRKVGNKSSEFDQDLCEVRMDGSYIYEKFMDTENKEDVKAYTVGAHYCHAETRKSPVVDGIVRRNTYGKELRFVTKLTDEEIKFASKVSQTFEQTICGFDLLRAQGESYVIDVNGFSFVKDNHEYYDNCARILRQIFLQAKQQRNKDRAIANTAPQPEKHQSWVLKGQAIVIRHADRTPKQKIKVSFKHPLFIDLLKGHKEEVLYREKDRLMEVLETTRRATREATDEDPQKMANLIIALEKKMDFPGTKVQIKPTINKSTGEVEKVQLVAKWGGEPTHSARYQAQDMGDQMRQDLMIVNKNLLKNVKCLSSSERRVIASAKIWAAAFLGVEEVSDDFIVVRKGLLDDSNAAKDLMDKVKKELKPLLRKGTPPPPHFTWPDKIPEPFIVLQRVVELMKYHHKVMERNFNNHTPEEVEAFQTRWCCQETPFLFRERWDKLFSEFTSPDKVDPSRISELYDAMKFDALHNRQFLERIFKPDESVEIAPPSCHIPNVSAPELSSLGKTPLVTPTSDDETKTSSNGKSPQQTFYGPQYVHLRELYRLAKILFDFICPQEYGIEDKEKLDIGLLTCLPLLKEILSELNEMKQAETGGVIAYFTKESHIYTLLNIIYESGINTRIARNVIPELDYLTQIVFELYESVEADEYGEKKYSIRLSISPGCNTQSPLDVQLDSKHCISCIPRVGLTRHLDLDLVIGKLQTRFNRVSMPSKFIPVNIS</sequence>
<reference evidence="18 19" key="1">
    <citation type="submission" date="2018-07" db="EMBL/GenBank/DDBJ databases">
        <title>Draft Genome Assemblies for Five Robust Yarrowia lipolytica Strains Exhibiting High Lipid Production and Pentose Sugar Utilization and Sugar Alcohol Secretion from Undetoxified Lignocellulosic Biomass Hydrolysates.</title>
        <authorList>
            <consortium name="DOE Joint Genome Institute"/>
            <person name="Walker C."/>
            <person name="Ryu S."/>
            <person name="Na H."/>
            <person name="Zane M."/>
            <person name="LaButti K."/>
            <person name="Lipzen A."/>
            <person name="Haridas S."/>
            <person name="Barry K."/>
            <person name="Grigoriev I.V."/>
            <person name="Quarterman J."/>
            <person name="Slininger P."/>
            <person name="Dien B."/>
            <person name="Trinh C.T."/>
        </authorList>
    </citation>
    <scope>NUCLEOTIDE SEQUENCE [LARGE SCALE GENOMIC DNA]</scope>
    <source>
        <strain evidence="18 19">YB392</strain>
    </source>
</reference>
<keyword evidence="10" id="KW-0206">Cytoskeleton</keyword>
<evidence type="ECO:0000259" key="17">
    <source>
        <dbReference type="Pfam" id="PF18086"/>
    </source>
</evidence>
<comment type="catalytic activity">
    <reaction evidence="12">
        <text>1D-myo-inositol hexakisphosphate + ATP = 1-diphospho-1D-myo-inositol 2,3,4,5,6-pentakisphosphate + ADP</text>
        <dbReference type="Rhea" id="RHEA:37459"/>
        <dbReference type="ChEBI" id="CHEBI:30616"/>
        <dbReference type="ChEBI" id="CHEBI:58130"/>
        <dbReference type="ChEBI" id="CHEBI:74946"/>
        <dbReference type="ChEBI" id="CHEBI:456216"/>
        <dbReference type="EC" id="2.7.4.24"/>
    </reaction>
    <physiologicalReaction direction="left-to-right" evidence="12">
        <dbReference type="Rhea" id="RHEA:37460"/>
    </physiologicalReaction>
</comment>
<keyword evidence="4 14" id="KW-0963">Cytoplasm</keyword>
<evidence type="ECO:0000313" key="19">
    <source>
        <dbReference type="Proteomes" id="UP000256601"/>
    </source>
</evidence>
<feature type="domain" description="VIP1 N-terminal" evidence="17">
    <location>
        <begin position="63"/>
        <end position="151"/>
    </location>
</feature>
<evidence type="ECO:0000313" key="18">
    <source>
        <dbReference type="EMBL" id="RDW26825.1"/>
    </source>
</evidence>
<keyword evidence="6 14" id="KW-0808">Transferase</keyword>
<dbReference type="AlphaFoldDB" id="A0A371C950"/>
<dbReference type="OMA" id="IQERWCC"/>
<keyword evidence="9 14" id="KW-0067">ATP-binding</keyword>
<dbReference type="Pfam" id="PF00328">
    <property type="entry name" value="His_Phos_2"/>
    <property type="match status" value="1"/>
</dbReference>
<gene>
    <name evidence="18" type="ORF">B0I71DRAFT_130207</name>
</gene>
<keyword evidence="8 14" id="KW-0418">Kinase</keyword>
<dbReference type="PANTHER" id="PTHR12750">
    <property type="entry name" value="DIPHOSPHOINOSITOL PENTAKISPHOSPHATE KINASE"/>
    <property type="match status" value="1"/>
</dbReference>
<dbReference type="PANTHER" id="PTHR12750:SF9">
    <property type="entry name" value="INOSITOL HEXAKISPHOSPHATE AND DIPHOSPHOINOSITOL-PENTAKISPHOSPHATE KINASE"/>
    <property type="match status" value="1"/>
</dbReference>
<dbReference type="GO" id="GO:0005829">
    <property type="term" value="C:cytosol"/>
    <property type="evidence" value="ECO:0007669"/>
    <property type="project" value="TreeGrafter"/>
</dbReference>